<accession>A0ABT7VQF2</accession>
<name>A0ABT7VQF2_9GAMM</name>
<dbReference type="InterPro" id="IPR022764">
    <property type="entry name" value="Peptidase_S54_rhomboid_dom"/>
</dbReference>
<evidence type="ECO:0000256" key="2">
    <source>
        <dbReference type="ARBA" id="ARBA00022692"/>
    </source>
</evidence>
<dbReference type="Gene3D" id="1.20.1540.10">
    <property type="entry name" value="Rhomboid-like"/>
    <property type="match status" value="1"/>
</dbReference>
<evidence type="ECO:0000256" key="4">
    <source>
        <dbReference type="ARBA" id="ARBA00023136"/>
    </source>
</evidence>
<evidence type="ECO:0000256" key="3">
    <source>
        <dbReference type="ARBA" id="ARBA00022989"/>
    </source>
</evidence>
<feature type="transmembrane region" description="Helical" evidence="5">
    <location>
        <begin position="115"/>
        <end position="132"/>
    </location>
</feature>
<dbReference type="GO" id="GO:0016787">
    <property type="term" value="F:hydrolase activity"/>
    <property type="evidence" value="ECO:0007669"/>
    <property type="project" value="UniProtKB-KW"/>
</dbReference>
<dbReference type="EC" id="3.4.21.-" evidence="7"/>
<feature type="domain" description="Peptidase S54 rhomboid" evidence="6">
    <location>
        <begin position="25"/>
        <end position="166"/>
    </location>
</feature>
<evidence type="ECO:0000313" key="7">
    <source>
        <dbReference type="EMBL" id="MDM8561895.1"/>
    </source>
</evidence>
<feature type="transmembrane region" description="Helical" evidence="5">
    <location>
        <begin position="152"/>
        <end position="170"/>
    </location>
</feature>
<dbReference type="NCBIfam" id="TIGR03902">
    <property type="entry name" value="rhom_GG_sort"/>
    <property type="match status" value="1"/>
</dbReference>
<reference evidence="7" key="1">
    <citation type="submission" date="2023-06" db="EMBL/GenBank/DDBJ databases">
        <title>Uncultivated large filamentous bacteria from sulfidic sediments reveal new species and different genomic features in energy metabolism and defense.</title>
        <authorList>
            <person name="Fonseca A."/>
        </authorList>
    </citation>
    <scope>NUCLEOTIDE SEQUENCE</scope>
    <source>
        <strain evidence="7">HSG4</strain>
    </source>
</reference>
<protein>
    <submittedName>
        <fullName evidence="7">Rhombosortase</fullName>
        <ecNumber evidence="7">3.4.21.-</ecNumber>
    </submittedName>
</protein>
<keyword evidence="7" id="KW-0378">Hydrolase</keyword>
<feature type="transmembrane region" description="Helical" evidence="5">
    <location>
        <begin position="88"/>
        <end position="108"/>
    </location>
</feature>
<dbReference type="Proteomes" id="UP001171945">
    <property type="component" value="Unassembled WGS sequence"/>
</dbReference>
<dbReference type="SUPFAM" id="SSF144091">
    <property type="entry name" value="Rhomboid-like"/>
    <property type="match status" value="1"/>
</dbReference>
<keyword evidence="8" id="KW-1185">Reference proteome</keyword>
<sequence>MSIISYALPQVSSILIYDRVAIFKGEIWRLFTSHLVHFTTLHLFYNLIAFGVAGWIIEYRGYQHFALLCLLMAFFIGVFLMVMKPDMIYYGGLSGLASGSIYYLALFGLRESQPWRLMCIVTLFFVPIKILLEIDMSQSILAHSGHFTLMPLSHIIGCLVALFLFFAIKFNENRKRIFFNHEPPIH</sequence>
<dbReference type="Pfam" id="PF01694">
    <property type="entry name" value="Rhomboid"/>
    <property type="match status" value="1"/>
</dbReference>
<dbReference type="InterPro" id="IPR035952">
    <property type="entry name" value="Rhomboid-like_sf"/>
</dbReference>
<evidence type="ECO:0000259" key="6">
    <source>
        <dbReference type="Pfam" id="PF01694"/>
    </source>
</evidence>
<evidence type="ECO:0000256" key="1">
    <source>
        <dbReference type="ARBA" id="ARBA00004141"/>
    </source>
</evidence>
<keyword evidence="2 5" id="KW-0812">Transmembrane</keyword>
<dbReference type="EMBL" id="JAUCGM010000018">
    <property type="protein sequence ID" value="MDM8561895.1"/>
    <property type="molecule type" value="Genomic_DNA"/>
</dbReference>
<keyword evidence="3 5" id="KW-1133">Transmembrane helix</keyword>
<feature type="transmembrane region" description="Helical" evidence="5">
    <location>
        <begin position="64"/>
        <end position="82"/>
    </location>
</feature>
<evidence type="ECO:0000313" key="8">
    <source>
        <dbReference type="Proteomes" id="UP001171945"/>
    </source>
</evidence>
<comment type="caution">
    <text evidence="7">The sequence shown here is derived from an EMBL/GenBank/DDBJ whole genome shotgun (WGS) entry which is preliminary data.</text>
</comment>
<evidence type="ECO:0000256" key="5">
    <source>
        <dbReference type="SAM" id="Phobius"/>
    </source>
</evidence>
<organism evidence="7 8">
    <name type="scientific">Candidatus Marithioploca araucensis</name>
    <dbReference type="NCBI Taxonomy" id="70273"/>
    <lineage>
        <taxon>Bacteria</taxon>
        <taxon>Pseudomonadati</taxon>
        <taxon>Pseudomonadota</taxon>
        <taxon>Gammaproteobacteria</taxon>
        <taxon>Thiotrichales</taxon>
        <taxon>Thiotrichaceae</taxon>
        <taxon>Candidatus Marithioploca</taxon>
    </lineage>
</organism>
<keyword evidence="4 5" id="KW-0472">Membrane</keyword>
<feature type="transmembrane region" description="Helical" evidence="5">
    <location>
        <begin position="35"/>
        <end position="57"/>
    </location>
</feature>
<dbReference type="InterPro" id="IPR023826">
    <property type="entry name" value="Rhom-like_SP_proteobac"/>
</dbReference>
<comment type="subcellular location">
    <subcellularLocation>
        <location evidence="1">Membrane</location>
        <topology evidence="1">Multi-pass membrane protein</topology>
    </subcellularLocation>
</comment>
<proteinExistence type="predicted"/>
<gene>
    <name evidence="7" type="primary">rrtA</name>
    <name evidence="7" type="ORF">QUF54_00910</name>
</gene>